<gene>
    <name evidence="1" type="ORF">S01H4_51267</name>
</gene>
<accession>X1BSK8</accession>
<protein>
    <submittedName>
        <fullName evidence="1">Uncharacterized protein</fullName>
    </submittedName>
</protein>
<organism evidence="1">
    <name type="scientific">marine sediment metagenome</name>
    <dbReference type="NCBI Taxonomy" id="412755"/>
    <lineage>
        <taxon>unclassified sequences</taxon>
        <taxon>metagenomes</taxon>
        <taxon>ecological metagenomes</taxon>
    </lineage>
</organism>
<feature type="non-terminal residue" evidence="1">
    <location>
        <position position="1"/>
    </location>
</feature>
<sequence length="63" mass="7227">LDRLDEALSSGNGYTLNSRKINVIQDRVPILIQKYKQDLESEFPEAILLKRIEAIKAELEISK</sequence>
<proteinExistence type="predicted"/>
<reference evidence="1" key="1">
    <citation type="journal article" date="2014" name="Front. Microbiol.">
        <title>High frequency of phylogenetically diverse reductive dehalogenase-homologous genes in deep subseafloor sedimentary metagenomes.</title>
        <authorList>
            <person name="Kawai M."/>
            <person name="Futagami T."/>
            <person name="Toyoda A."/>
            <person name="Takaki Y."/>
            <person name="Nishi S."/>
            <person name="Hori S."/>
            <person name="Arai W."/>
            <person name="Tsubouchi T."/>
            <person name="Morono Y."/>
            <person name="Uchiyama I."/>
            <person name="Ito T."/>
            <person name="Fujiyama A."/>
            <person name="Inagaki F."/>
            <person name="Takami H."/>
        </authorList>
    </citation>
    <scope>NUCLEOTIDE SEQUENCE</scope>
    <source>
        <strain evidence="1">Expedition CK06-06</strain>
    </source>
</reference>
<evidence type="ECO:0000313" key="1">
    <source>
        <dbReference type="EMBL" id="GAG98045.1"/>
    </source>
</evidence>
<dbReference type="AlphaFoldDB" id="X1BSK8"/>
<dbReference type="EMBL" id="BART01029175">
    <property type="protein sequence ID" value="GAG98045.1"/>
    <property type="molecule type" value="Genomic_DNA"/>
</dbReference>
<comment type="caution">
    <text evidence="1">The sequence shown here is derived from an EMBL/GenBank/DDBJ whole genome shotgun (WGS) entry which is preliminary data.</text>
</comment>
<name>X1BSK8_9ZZZZ</name>